<name>A0A955IBJ0_9BACT</name>
<proteinExistence type="predicted"/>
<dbReference type="InterPro" id="IPR015077">
    <property type="entry name" value="DUF1858"/>
</dbReference>
<dbReference type="AlphaFoldDB" id="A0A955IBJ0"/>
<feature type="domain" description="DUF1858" evidence="1">
    <location>
        <begin position="7"/>
        <end position="56"/>
    </location>
</feature>
<reference evidence="2" key="2">
    <citation type="journal article" date="2021" name="Microbiome">
        <title>Successional dynamics and alternative stable states in a saline activated sludge microbial community over 9 years.</title>
        <authorList>
            <person name="Wang Y."/>
            <person name="Ye J."/>
            <person name="Ju F."/>
            <person name="Liu L."/>
            <person name="Boyd J.A."/>
            <person name="Deng Y."/>
            <person name="Parks D.H."/>
            <person name="Jiang X."/>
            <person name="Yin X."/>
            <person name="Woodcroft B.J."/>
            <person name="Tyson G.W."/>
            <person name="Hugenholtz P."/>
            <person name="Polz M.F."/>
            <person name="Zhang T."/>
        </authorList>
    </citation>
    <scope>NUCLEOTIDE SEQUENCE</scope>
    <source>
        <strain evidence="2">HKST-UBA13</strain>
    </source>
</reference>
<dbReference type="InterPro" id="IPR038062">
    <property type="entry name" value="ScdA-like_N_sf"/>
</dbReference>
<evidence type="ECO:0000313" key="2">
    <source>
        <dbReference type="EMBL" id="MCA9381237.1"/>
    </source>
</evidence>
<dbReference type="NCBIfam" id="TIGR03980">
    <property type="entry name" value="prismane_assoc"/>
    <property type="match status" value="1"/>
</dbReference>
<accession>A0A955IBJ0</accession>
<evidence type="ECO:0000259" key="1">
    <source>
        <dbReference type="Pfam" id="PF08984"/>
    </source>
</evidence>
<dbReference type="Pfam" id="PF08984">
    <property type="entry name" value="DUF1858"/>
    <property type="match status" value="1"/>
</dbReference>
<comment type="caution">
    <text evidence="2">The sequence shown here is derived from an EMBL/GenBank/DDBJ whole genome shotgun (WGS) entry which is preliminary data.</text>
</comment>
<sequence>MAQRLTIDIHKNINDLLFDYPEIAPVLTYEYGLYCVNCVIADFDTLAEGAKIHGIEGKFFEEMIGHLESVINNEVE</sequence>
<dbReference type="Proteomes" id="UP000775877">
    <property type="component" value="Unassembled WGS sequence"/>
</dbReference>
<dbReference type="SUPFAM" id="SSF140683">
    <property type="entry name" value="SP0561-like"/>
    <property type="match status" value="1"/>
</dbReference>
<dbReference type="InterPro" id="IPR023883">
    <property type="entry name" value="CHP03980_redox-disulphide"/>
</dbReference>
<reference evidence="2" key="1">
    <citation type="submission" date="2020-04" db="EMBL/GenBank/DDBJ databases">
        <authorList>
            <person name="Zhang T."/>
        </authorList>
    </citation>
    <scope>NUCLEOTIDE SEQUENCE</scope>
    <source>
        <strain evidence="2">HKST-UBA13</strain>
    </source>
</reference>
<dbReference type="EMBL" id="JAGQLJ010000065">
    <property type="protein sequence ID" value="MCA9381237.1"/>
    <property type="molecule type" value="Genomic_DNA"/>
</dbReference>
<evidence type="ECO:0000313" key="3">
    <source>
        <dbReference type="Proteomes" id="UP000775877"/>
    </source>
</evidence>
<dbReference type="Gene3D" id="1.10.3910.10">
    <property type="entry name" value="SP0561-like"/>
    <property type="match status" value="1"/>
</dbReference>
<organism evidence="2 3">
    <name type="scientific">Candidatus Dojkabacteria bacterium</name>
    <dbReference type="NCBI Taxonomy" id="2099670"/>
    <lineage>
        <taxon>Bacteria</taxon>
        <taxon>Candidatus Dojkabacteria</taxon>
    </lineage>
</organism>
<protein>
    <submittedName>
        <fullName evidence="2">DUF1858 domain-containing protein</fullName>
    </submittedName>
</protein>
<gene>
    <name evidence="2" type="ORF">KC678_03145</name>
</gene>